<organism evidence="1 2">
    <name type="scientific">Candidatus Thermochlorobacter aerophilus</name>
    <dbReference type="NCBI Taxonomy" id="1868324"/>
    <lineage>
        <taxon>Bacteria</taxon>
        <taxon>Pseudomonadati</taxon>
        <taxon>Chlorobiota</taxon>
        <taxon>Chlorobiia</taxon>
        <taxon>Chlorobiales</taxon>
        <taxon>Candidatus Thermochlorobacteriaceae</taxon>
        <taxon>Candidatus Thermochlorobacter</taxon>
    </lineage>
</organism>
<name>A0A395LY55_9BACT</name>
<protein>
    <recommendedName>
        <fullName evidence="3">DUF3426 domain-containing protein</fullName>
    </recommendedName>
</protein>
<sequence length="265" mass="28627">MVTAVFHLVGVASLSKFACPIIINIKLFPTDENTLVYSLCCDCSFLEQLWAQSEVPVEIVSYSLRESGVGSIIVVGEVRNTHPNPLCFVQIDIEYLDDKGNPIGVDRFTAKDAGTMAIDQVMASRGVIPPGETSPFERVRDMGKIKGAVRSCKITAKGLRLKESNAAATITNVETAREGNGFRIRGIFNATGKAPCKNPVAIAAGYDKNGKIQAITTFSLTNDGTFRGTPLRQVDAGKSQGFNILLRNETGTIESVKVFPSFECD</sequence>
<evidence type="ECO:0000313" key="2">
    <source>
        <dbReference type="Proteomes" id="UP000266389"/>
    </source>
</evidence>
<dbReference type="AlphaFoldDB" id="A0A395LY55"/>
<dbReference type="EMBL" id="PHFL01000066">
    <property type="protein sequence ID" value="RFM23391.1"/>
    <property type="molecule type" value="Genomic_DNA"/>
</dbReference>
<dbReference type="Proteomes" id="UP000266389">
    <property type="component" value="Unassembled WGS sequence"/>
</dbReference>
<evidence type="ECO:0008006" key="3">
    <source>
        <dbReference type="Google" id="ProtNLM"/>
    </source>
</evidence>
<gene>
    <name evidence="1" type="ORF">D0433_11355</name>
</gene>
<evidence type="ECO:0000313" key="1">
    <source>
        <dbReference type="EMBL" id="RFM23391.1"/>
    </source>
</evidence>
<reference evidence="1 2" key="1">
    <citation type="journal article" date="2011" name="ISME J.">
        <title>Community ecology of hot spring cyanobacterial mats: predominant populations and their functional potential.</title>
        <authorList>
            <person name="Klatt C.G."/>
            <person name="Wood J.M."/>
            <person name="Rusch D.B."/>
            <person name="Bateson M.M."/>
            <person name="Hamamura N."/>
            <person name="Heidelberg J.F."/>
            <person name="Grossman A.R."/>
            <person name="Bhaya D."/>
            <person name="Cohan F.M."/>
            <person name="Kuhl M."/>
            <person name="Bryant D.A."/>
            <person name="Ward D.M."/>
        </authorList>
    </citation>
    <scope>NUCLEOTIDE SEQUENCE [LARGE SCALE GENOMIC DNA]</scope>
    <source>
        <strain evidence="1">OS</strain>
    </source>
</reference>
<accession>A0A395LY55</accession>
<proteinExistence type="predicted"/>
<comment type="caution">
    <text evidence="1">The sequence shown here is derived from an EMBL/GenBank/DDBJ whole genome shotgun (WGS) entry which is preliminary data.</text>
</comment>